<sequence>MDSKQNLISFLAELKSKEINDDTYDWLEKQMNKGDQTIIHQLILNIGDHFDDQQYVLNAFQGLIKIYDINPNVLVKEVKETKMTAKILVHYLCEIEFNTWNECGLQLLVLSFDDNHFHHQIKQLNNKQQLQLVNNILNYFAQSDNAEVFSVLIQILFVFHDNQDVVTVIIQHQNARFFQEFLLEYLNHTKNDVSKPLFFIETIMKLDKDFFYVNDFKILQQISIRQVYDGTENERRLYLRNLKIIIQYGNKENILGDEILEAARMVQMTYTDNYCLKKCISIIDNLMNKQKQ</sequence>
<dbReference type="HOGENOM" id="CLU_948288_0_0_1"/>
<evidence type="ECO:0000313" key="1">
    <source>
        <dbReference type="EMBL" id="CAK83808.1"/>
    </source>
</evidence>
<evidence type="ECO:0000313" key="2">
    <source>
        <dbReference type="Proteomes" id="UP000000600"/>
    </source>
</evidence>
<gene>
    <name evidence="1" type="ORF">GSPATT00018125001</name>
</gene>
<proteinExistence type="predicted"/>
<dbReference type="Proteomes" id="UP000000600">
    <property type="component" value="Unassembled WGS sequence"/>
</dbReference>
<dbReference type="GeneID" id="5036990"/>
<evidence type="ECO:0008006" key="3">
    <source>
        <dbReference type="Google" id="ProtNLM"/>
    </source>
</evidence>
<dbReference type="AlphaFoldDB" id="A0DL91"/>
<dbReference type="RefSeq" id="XP_001451205.1">
    <property type="nucleotide sequence ID" value="XM_001451168.1"/>
</dbReference>
<accession>A0DL91</accession>
<dbReference type="OrthoDB" id="291966at2759"/>
<dbReference type="OMA" id="FFIETIM"/>
<organism evidence="1 2">
    <name type="scientific">Paramecium tetraurelia</name>
    <dbReference type="NCBI Taxonomy" id="5888"/>
    <lineage>
        <taxon>Eukaryota</taxon>
        <taxon>Sar</taxon>
        <taxon>Alveolata</taxon>
        <taxon>Ciliophora</taxon>
        <taxon>Intramacronucleata</taxon>
        <taxon>Oligohymenophorea</taxon>
        <taxon>Peniculida</taxon>
        <taxon>Parameciidae</taxon>
        <taxon>Paramecium</taxon>
    </lineage>
</organism>
<name>A0DL91_PARTE</name>
<keyword evidence="2" id="KW-1185">Reference proteome</keyword>
<reference evidence="1 2" key="1">
    <citation type="journal article" date="2006" name="Nature">
        <title>Global trends of whole-genome duplications revealed by the ciliate Paramecium tetraurelia.</title>
        <authorList>
            <consortium name="Genoscope"/>
            <person name="Aury J.-M."/>
            <person name="Jaillon O."/>
            <person name="Duret L."/>
            <person name="Noel B."/>
            <person name="Jubin C."/>
            <person name="Porcel B.M."/>
            <person name="Segurens B."/>
            <person name="Daubin V."/>
            <person name="Anthouard V."/>
            <person name="Aiach N."/>
            <person name="Arnaiz O."/>
            <person name="Billaut A."/>
            <person name="Beisson J."/>
            <person name="Blanc I."/>
            <person name="Bouhouche K."/>
            <person name="Camara F."/>
            <person name="Duharcourt S."/>
            <person name="Guigo R."/>
            <person name="Gogendeau D."/>
            <person name="Katinka M."/>
            <person name="Keller A.-M."/>
            <person name="Kissmehl R."/>
            <person name="Klotz C."/>
            <person name="Koll F."/>
            <person name="Le Moue A."/>
            <person name="Lepere C."/>
            <person name="Malinsky S."/>
            <person name="Nowacki M."/>
            <person name="Nowak J.K."/>
            <person name="Plattner H."/>
            <person name="Poulain J."/>
            <person name="Ruiz F."/>
            <person name="Serrano V."/>
            <person name="Zagulski M."/>
            <person name="Dessen P."/>
            <person name="Betermier M."/>
            <person name="Weissenbach J."/>
            <person name="Scarpelli C."/>
            <person name="Schachter V."/>
            <person name="Sperling L."/>
            <person name="Meyer E."/>
            <person name="Cohen J."/>
            <person name="Wincker P."/>
        </authorList>
    </citation>
    <scope>NUCLEOTIDE SEQUENCE [LARGE SCALE GENOMIC DNA]</scope>
    <source>
        <strain evidence="1 2">Stock d4-2</strain>
    </source>
</reference>
<dbReference type="EMBL" id="CT868485">
    <property type="protein sequence ID" value="CAK83808.1"/>
    <property type="molecule type" value="Genomic_DNA"/>
</dbReference>
<dbReference type="InParanoid" id="A0DL91"/>
<dbReference type="KEGG" id="ptm:GSPATT00018125001"/>
<protein>
    <recommendedName>
        <fullName evidence="3">SPIN90/Ldb17 leucine-rich domain-containing protein</fullName>
    </recommendedName>
</protein>